<evidence type="ECO:0000313" key="1">
    <source>
        <dbReference type="Proteomes" id="UP000186698"/>
    </source>
</evidence>
<dbReference type="RefSeq" id="XP_041442660.1">
    <property type="nucleotide sequence ID" value="XM_041586726.1"/>
</dbReference>
<dbReference type="OrthoDB" id="6353782at2759"/>
<name>A0A1L8HSU4_XENLA</name>
<organism evidence="1 2">
    <name type="scientific">Xenopus laevis</name>
    <name type="common">African clawed frog</name>
    <dbReference type="NCBI Taxonomy" id="8355"/>
    <lineage>
        <taxon>Eukaryota</taxon>
        <taxon>Metazoa</taxon>
        <taxon>Chordata</taxon>
        <taxon>Craniata</taxon>
        <taxon>Vertebrata</taxon>
        <taxon>Euteleostomi</taxon>
        <taxon>Amphibia</taxon>
        <taxon>Batrachia</taxon>
        <taxon>Anura</taxon>
        <taxon>Pipoidea</taxon>
        <taxon>Pipidae</taxon>
        <taxon>Xenopodinae</taxon>
        <taxon>Xenopus</taxon>
        <taxon>Xenopus</taxon>
    </lineage>
</organism>
<dbReference type="Gene3D" id="2.60.40.10">
    <property type="entry name" value="Immunoglobulins"/>
    <property type="match status" value="1"/>
</dbReference>
<dbReference type="Proteomes" id="UP000186698">
    <property type="component" value="Chromosome 1L"/>
</dbReference>
<dbReference type="InterPro" id="IPR036179">
    <property type="entry name" value="Ig-like_dom_sf"/>
</dbReference>
<dbReference type="SUPFAM" id="SSF48726">
    <property type="entry name" value="Immunoglobulin"/>
    <property type="match status" value="1"/>
</dbReference>
<dbReference type="PaxDb" id="8355-A0A1L8HSU4"/>
<sequence>MCMLQLTGITWVLFGCFLGSALALSTLSISARQPHVSGTPNSSVLLSTSYSTLPHTDWLQLKWESLTPKTDLIKCTIRTMELENVYINTYPVGGREGRMEIVPDNGSLIIHRLKMSDMGSYQVTIRDSSASASAIISVTVQDIDAPVDEEGEANVSSHCFCLNISNIDLPASISIVLGSHLLSIFITVFIVFGQLKKKKCWSS</sequence>
<dbReference type="KEGG" id="xla:121401544"/>
<protein>
    <submittedName>
        <fullName evidence="2">Uncharacterized protein LOC121401544 isoform X1</fullName>
    </submittedName>
</protein>
<proteinExistence type="predicted"/>
<gene>
    <name evidence="2" type="primary">LOC121401544</name>
</gene>
<dbReference type="GeneID" id="121401544"/>
<evidence type="ECO:0000313" key="2">
    <source>
        <dbReference type="RefSeq" id="XP_041442660.1"/>
    </source>
</evidence>
<keyword evidence="1" id="KW-1185">Reference proteome</keyword>
<accession>A0A1L8HSU4</accession>
<dbReference type="OMA" id="HVSGTPN"/>
<dbReference type="InterPro" id="IPR013783">
    <property type="entry name" value="Ig-like_fold"/>
</dbReference>
<dbReference type="AlphaFoldDB" id="A0A1L8HSU4"/>
<reference evidence="2" key="1">
    <citation type="submission" date="2025-08" db="UniProtKB">
        <authorList>
            <consortium name="RefSeq"/>
        </authorList>
    </citation>
    <scope>IDENTIFICATION</scope>
    <source>
        <strain evidence="2">J_2021</strain>
        <tissue evidence="2">Erythrocytes</tissue>
    </source>
</reference>